<keyword evidence="2" id="KW-1185">Reference proteome</keyword>
<gene>
    <name evidence="1" type="ORF">HNQ92_004316</name>
</gene>
<name>A0A840TPC1_9BACT</name>
<keyword evidence="1" id="KW-0687">Ribonucleoprotein</keyword>
<proteinExistence type="predicted"/>
<accession>A0A840TPC1</accession>
<reference evidence="1 2" key="1">
    <citation type="submission" date="2020-08" db="EMBL/GenBank/DDBJ databases">
        <title>Genomic Encyclopedia of Type Strains, Phase IV (KMG-IV): sequencing the most valuable type-strain genomes for metagenomic binning, comparative biology and taxonomic classification.</title>
        <authorList>
            <person name="Goeker M."/>
        </authorList>
    </citation>
    <scope>NUCLEOTIDE SEQUENCE [LARGE SCALE GENOMIC DNA]</scope>
    <source>
        <strain evidence="1 2">DSM 105074</strain>
    </source>
</reference>
<sequence>MVEPYKFYFEESIYKEYSYTEENLEELYKLIYFSGKVDSYCPYCKKESIFKAYPKFPEAKDQSQFSYSKNLLGSFEKFKEEKDISHFHNSEFTISFKCERIEYSDHIIRFYIKFITEDYIKYKFFKIGQYPTLAELKDYKTQPYKKVLGNVKYSELNKGIGLASHGIGIGSFVYFRRIFEHLIFESYEANKEIMDASIEKGDFTRLSMDKKISFLKPFLPKFLFDNKDIYGILSTGIHKLEEKKCLELYPTIELGIKLILEEKLAEIKKTEMEKEYKLNRSRL</sequence>
<dbReference type="Proteomes" id="UP000557307">
    <property type="component" value="Unassembled WGS sequence"/>
</dbReference>
<dbReference type="GO" id="GO:0005840">
    <property type="term" value="C:ribosome"/>
    <property type="evidence" value="ECO:0007669"/>
    <property type="project" value="UniProtKB-KW"/>
</dbReference>
<organism evidence="1 2">
    <name type="scientific">Rhabdobacter roseus</name>
    <dbReference type="NCBI Taxonomy" id="1655419"/>
    <lineage>
        <taxon>Bacteria</taxon>
        <taxon>Pseudomonadati</taxon>
        <taxon>Bacteroidota</taxon>
        <taxon>Cytophagia</taxon>
        <taxon>Cytophagales</taxon>
        <taxon>Cytophagaceae</taxon>
        <taxon>Rhabdobacter</taxon>
    </lineage>
</organism>
<comment type="caution">
    <text evidence="1">The sequence shown here is derived from an EMBL/GenBank/DDBJ whole genome shotgun (WGS) entry which is preliminary data.</text>
</comment>
<evidence type="ECO:0000313" key="1">
    <source>
        <dbReference type="EMBL" id="MBB5286156.1"/>
    </source>
</evidence>
<keyword evidence="1" id="KW-0689">Ribosomal protein</keyword>
<protein>
    <submittedName>
        <fullName evidence="1">Ribosomal protein L44E</fullName>
    </submittedName>
</protein>
<dbReference type="AlphaFoldDB" id="A0A840TPC1"/>
<dbReference type="EMBL" id="JACHGF010000008">
    <property type="protein sequence ID" value="MBB5286156.1"/>
    <property type="molecule type" value="Genomic_DNA"/>
</dbReference>
<evidence type="ECO:0000313" key="2">
    <source>
        <dbReference type="Proteomes" id="UP000557307"/>
    </source>
</evidence>
<dbReference type="RefSeq" id="WP_184176990.1">
    <property type="nucleotide sequence ID" value="NZ_JACHGF010000008.1"/>
</dbReference>